<dbReference type="EMBL" id="CP072642">
    <property type="protein sequence ID" value="QUV94384.1"/>
    <property type="molecule type" value="Genomic_DNA"/>
</dbReference>
<evidence type="ECO:0000256" key="4">
    <source>
        <dbReference type="SAM" id="MobiDB-lite"/>
    </source>
</evidence>
<dbReference type="RefSeq" id="WP_211422680.1">
    <property type="nucleotide sequence ID" value="NZ_CP072642.1"/>
</dbReference>
<dbReference type="Proteomes" id="UP000677668">
    <property type="component" value="Chromosome 1"/>
</dbReference>
<dbReference type="Pfam" id="PF26002">
    <property type="entry name" value="Beta-barrel_AprE"/>
    <property type="match status" value="1"/>
</dbReference>
<dbReference type="InterPro" id="IPR050465">
    <property type="entry name" value="UPF0194_transport"/>
</dbReference>
<dbReference type="PANTHER" id="PTHR32347:SF14">
    <property type="entry name" value="EFFLUX SYSTEM COMPONENT YKNX-RELATED"/>
    <property type="match status" value="1"/>
</dbReference>
<dbReference type="Pfam" id="PF25917">
    <property type="entry name" value="BSH_RND"/>
    <property type="match status" value="1"/>
</dbReference>
<evidence type="ECO:0000256" key="1">
    <source>
        <dbReference type="ARBA" id="ARBA00004196"/>
    </source>
</evidence>
<accession>A0ABX8B0A2</accession>
<feature type="coiled-coil region" evidence="3">
    <location>
        <begin position="103"/>
        <end position="165"/>
    </location>
</feature>
<comment type="subcellular location">
    <subcellularLocation>
        <location evidence="1">Cell envelope</location>
    </subcellularLocation>
</comment>
<protein>
    <submittedName>
        <fullName evidence="7">HlyD family efflux transporter periplasmic adaptor subunit</fullName>
    </submittedName>
</protein>
<dbReference type="Gene3D" id="2.40.50.100">
    <property type="match status" value="1"/>
</dbReference>
<feature type="region of interest" description="Disordered" evidence="4">
    <location>
        <begin position="389"/>
        <end position="418"/>
    </location>
</feature>
<evidence type="ECO:0000256" key="3">
    <source>
        <dbReference type="SAM" id="Coils"/>
    </source>
</evidence>
<dbReference type="InterPro" id="IPR058625">
    <property type="entry name" value="MdtA-like_BSH"/>
</dbReference>
<keyword evidence="2 3" id="KW-0175">Coiled coil</keyword>
<evidence type="ECO:0000313" key="7">
    <source>
        <dbReference type="EMBL" id="QUV94384.1"/>
    </source>
</evidence>
<organism evidence="7 8">
    <name type="scientific">Chloracidobacterium sp. N</name>
    <dbReference type="NCBI Taxonomy" id="2821540"/>
    <lineage>
        <taxon>Bacteria</taxon>
        <taxon>Pseudomonadati</taxon>
        <taxon>Acidobacteriota</taxon>
        <taxon>Terriglobia</taxon>
        <taxon>Terriglobales</taxon>
        <taxon>Acidobacteriaceae</taxon>
        <taxon>Chloracidobacterium</taxon>
        <taxon>Chloracidobacterium aggregatum</taxon>
    </lineage>
</organism>
<evidence type="ECO:0000259" key="6">
    <source>
        <dbReference type="Pfam" id="PF26002"/>
    </source>
</evidence>
<feature type="domain" description="Multidrug resistance protein MdtA-like barrel-sandwich hybrid" evidence="5">
    <location>
        <begin position="66"/>
        <end position="275"/>
    </location>
</feature>
<name>A0ABX8B0A2_9BACT</name>
<evidence type="ECO:0000256" key="2">
    <source>
        <dbReference type="ARBA" id="ARBA00023054"/>
    </source>
</evidence>
<evidence type="ECO:0000313" key="8">
    <source>
        <dbReference type="Proteomes" id="UP000677668"/>
    </source>
</evidence>
<feature type="domain" description="AprE-like beta-barrel" evidence="6">
    <location>
        <begin position="283"/>
        <end position="372"/>
    </location>
</feature>
<proteinExistence type="predicted"/>
<dbReference type="Gene3D" id="2.40.420.20">
    <property type="match status" value="1"/>
</dbReference>
<keyword evidence="8" id="KW-1185">Reference proteome</keyword>
<sequence length="490" mass="52947">MALSRTKKLFIVGGVTLLIAGIVAASLLTRRTDALSVQIEPVRRRELLEAKVSASGEVRPVALYNLTAEVPGRVTDIFVKEGDVVRKGQPLVKVDPTQQLTSQQSAEANYRAAEQDARATETQVLSARNLVTQNKAQLIAAETDLNRLKAQLDLQKVQLQRTTELLEAGVVSRAEFDTAQANYEVAKAAYDAQLVQIERLRQVVKDAEIAVQRAEESSKSAWQRVKASQAQLTNAQYFLDQTIRKSPIDGVVSSLPVRVGEFAVANFNTTPLMTIADMSEINVEVQVDETDIANVRIGQPAKVKVDSLGDTEIPGQVAEVGQSAVTRSGQTIAANTTSQEAKNFKVKIRLEPSEKDRARLRPGMSATAVITTDTRRNVLVVPLQALVSRDPSEMSQTTPPAPTPPPASGEGDKKPAKRNEVSGVFVEEGGKARFVPVTTGILGETDIEVVEGLSEGQLVVTGPYRLLRTLRPGTSITRDAKAETTNQGKG</sequence>
<dbReference type="PANTHER" id="PTHR32347">
    <property type="entry name" value="EFFLUX SYSTEM COMPONENT YKNX-RELATED"/>
    <property type="match status" value="1"/>
</dbReference>
<gene>
    <name evidence="7" type="ORF">J8C05_02750</name>
</gene>
<dbReference type="Gene3D" id="2.40.30.170">
    <property type="match status" value="1"/>
</dbReference>
<dbReference type="SUPFAM" id="SSF111369">
    <property type="entry name" value="HlyD-like secretion proteins"/>
    <property type="match status" value="3"/>
</dbReference>
<evidence type="ECO:0000259" key="5">
    <source>
        <dbReference type="Pfam" id="PF25917"/>
    </source>
</evidence>
<dbReference type="Gene3D" id="1.10.287.470">
    <property type="entry name" value="Helix hairpin bin"/>
    <property type="match status" value="1"/>
</dbReference>
<reference evidence="7 8" key="1">
    <citation type="submission" date="2021-03" db="EMBL/GenBank/DDBJ databases">
        <title>Genomic and phenotypic characterization of Chloracidobacterium isolates provides evidence for multiple species.</title>
        <authorList>
            <person name="Saini M.K."/>
            <person name="Costas A.M.G."/>
            <person name="Tank M."/>
            <person name="Bryant D.A."/>
        </authorList>
    </citation>
    <scope>NUCLEOTIDE SEQUENCE [LARGE SCALE GENOMIC DNA]</scope>
    <source>
        <strain evidence="7 8">N</strain>
    </source>
</reference>
<dbReference type="InterPro" id="IPR058982">
    <property type="entry name" value="Beta-barrel_AprE"/>
</dbReference>
<dbReference type="PRINTS" id="PR01490">
    <property type="entry name" value="RTXTOXIND"/>
</dbReference>